<feature type="transmembrane region" description="Helical" evidence="1">
    <location>
        <begin position="246"/>
        <end position="271"/>
    </location>
</feature>
<feature type="transmembrane region" description="Helical" evidence="1">
    <location>
        <begin position="5"/>
        <end position="23"/>
    </location>
</feature>
<proteinExistence type="predicted"/>
<keyword evidence="1" id="KW-0812">Transmembrane</keyword>
<dbReference type="Proteomes" id="UP001159329">
    <property type="component" value="Unassembled WGS sequence"/>
</dbReference>
<dbReference type="EMBL" id="JAOEEO010000001">
    <property type="protein sequence ID" value="MDH0562217.1"/>
    <property type="molecule type" value="Genomic_DNA"/>
</dbReference>
<feature type="transmembrane region" description="Helical" evidence="1">
    <location>
        <begin position="307"/>
        <end position="325"/>
    </location>
</feature>
<comment type="caution">
    <text evidence="2">The sequence shown here is derived from an EMBL/GenBank/DDBJ whole genome shotgun (WGS) entry which is preliminary data.</text>
</comment>
<evidence type="ECO:0000313" key="2">
    <source>
        <dbReference type="EMBL" id="MDH0562217.1"/>
    </source>
</evidence>
<feature type="transmembrane region" description="Helical" evidence="1">
    <location>
        <begin position="134"/>
        <end position="154"/>
    </location>
</feature>
<evidence type="ECO:0000256" key="1">
    <source>
        <dbReference type="SAM" id="Phobius"/>
    </source>
</evidence>
<keyword evidence="1" id="KW-0472">Membrane</keyword>
<dbReference type="AlphaFoldDB" id="A0AA42I4W6"/>
<feature type="transmembrane region" description="Helical" evidence="1">
    <location>
        <begin position="85"/>
        <end position="103"/>
    </location>
</feature>
<protein>
    <submittedName>
        <fullName evidence="2">Uncharacterized protein</fullName>
    </submittedName>
</protein>
<sequence length="480" mass="54080">MQNKIYIPILLGVIICTLALYMMGWTPVYTLDDAYIVQHAINNLVNFQSETVFLDSPHNSGLTSIVHVGLITLIAFFIDINWSQFIVASLSYILFLVTVFTYSQRVVKATSTSLFVTILAAISGFVIEQFFNGLETGMLIFLISLTLMLFRDGIPSNKLAYALLPVLPFVRPELIILSGVICFRSAFLYLKHKQHKEFLSAFIVLGISSICVASYSIYFTGNVLPNTAGAKTYYFAESCKRINEKILYLLPGITNFAATLGVLSVGFIAILFTRLRSIFIPFALIFYLLYLIEFPGGVHHNNYRYQYVFYAFAVFGVVEFLALDLIAKYRKYIIIILVIAGLFSFPEKLETLNNAIKFTKNENFTVGEWVKENISKDDVILIHDAGYISTVTNSKLVDLVGLKTSYATGVNKLTRWQSCGNDPRAIDAIATKFNAKYFVVLGLWDNIFQLTESLRVMGWKVELADTSREGAAYRVFKISK</sequence>
<name>A0AA42I4W6_9GAMM</name>
<feature type="transmembrane region" description="Helical" evidence="1">
    <location>
        <begin position="198"/>
        <end position="218"/>
    </location>
</feature>
<gene>
    <name evidence="2" type="ORF">N7644_00795</name>
</gene>
<keyword evidence="1" id="KW-1133">Transmembrane helix</keyword>
<evidence type="ECO:0000313" key="3">
    <source>
        <dbReference type="Proteomes" id="UP001159329"/>
    </source>
</evidence>
<accession>A0AA42I4W6</accession>
<feature type="transmembrane region" description="Helical" evidence="1">
    <location>
        <begin position="61"/>
        <end position="78"/>
    </location>
</feature>
<feature type="transmembrane region" description="Helical" evidence="1">
    <location>
        <begin position="278"/>
        <end position="295"/>
    </location>
</feature>
<reference evidence="2" key="1">
    <citation type="submission" date="2022-09" db="EMBL/GenBank/DDBJ databases">
        <title>Intensive care unit water sources are persistently colonized with multi-drug resistant bacteria and are the site of extensive horizontal gene transfer of antibiotic resistance genes.</title>
        <authorList>
            <person name="Diorio-Toth L."/>
        </authorList>
    </citation>
    <scope>NUCLEOTIDE SEQUENCE</scope>
    <source>
        <strain evidence="2">GD04005</strain>
    </source>
</reference>
<organism evidence="2 3">
    <name type="scientific">Acinetobacter courvalinii</name>
    <dbReference type="NCBI Taxonomy" id="280147"/>
    <lineage>
        <taxon>Bacteria</taxon>
        <taxon>Pseudomonadati</taxon>
        <taxon>Pseudomonadota</taxon>
        <taxon>Gammaproteobacteria</taxon>
        <taxon>Moraxellales</taxon>
        <taxon>Moraxellaceae</taxon>
        <taxon>Acinetobacter</taxon>
    </lineage>
</organism>
<dbReference type="RefSeq" id="WP_279694102.1">
    <property type="nucleotide sequence ID" value="NZ_JAOEEO010000001.1"/>
</dbReference>